<evidence type="ECO:0000313" key="2">
    <source>
        <dbReference type="EMBL" id="AMO96664.1"/>
    </source>
</evidence>
<dbReference type="InterPro" id="IPR038695">
    <property type="entry name" value="Saro_0823-like_sf"/>
</dbReference>
<dbReference type="InterPro" id="IPR003795">
    <property type="entry name" value="DUF192"/>
</dbReference>
<organism evidence="2">
    <name type="scientific">Collimonas fungivorans</name>
    <dbReference type="NCBI Taxonomy" id="158899"/>
    <lineage>
        <taxon>Bacteria</taxon>
        <taxon>Pseudomonadati</taxon>
        <taxon>Pseudomonadota</taxon>
        <taxon>Betaproteobacteria</taxon>
        <taxon>Burkholderiales</taxon>
        <taxon>Oxalobacteraceae</taxon>
        <taxon>Collimonas</taxon>
    </lineage>
</organism>
<dbReference type="PANTHER" id="PTHR37953">
    <property type="entry name" value="UPF0127 PROTEIN MJ1496"/>
    <property type="match status" value="1"/>
</dbReference>
<dbReference type="PANTHER" id="PTHR37953:SF1">
    <property type="entry name" value="UPF0127 PROTEIN MJ1496"/>
    <property type="match status" value="1"/>
</dbReference>
<feature type="signal peptide" evidence="1">
    <location>
        <begin position="1"/>
        <end position="28"/>
    </location>
</feature>
<keyword evidence="1" id="KW-0732">Signal</keyword>
<evidence type="ECO:0008006" key="4">
    <source>
        <dbReference type="Google" id="ProtNLM"/>
    </source>
</evidence>
<protein>
    <recommendedName>
        <fullName evidence="4">DUF192 domain-containing protein</fullName>
    </recommendedName>
</protein>
<evidence type="ECO:0000313" key="3">
    <source>
        <dbReference type="Proteomes" id="UP000072421"/>
    </source>
</evidence>
<evidence type="ECO:0000256" key="1">
    <source>
        <dbReference type="SAM" id="SignalP"/>
    </source>
</evidence>
<dbReference type="AlphaFoldDB" id="A0A127PGA5"/>
<dbReference type="RefSeq" id="WP_061541180.1">
    <property type="nucleotide sequence ID" value="NZ_CP013232.1"/>
</dbReference>
<sequence length="153" mass="16600">MRKIRATYLAAATACIAILAAATLPAAAQEIQQLPVTPLNIGIHVIKAEVARSEEQREQGLMFRKKMGANEGMVFVFETPAGICMWMKNTLIPLSVAFIDAKGAILNVEEMKAQTLDSHCAQGAASYALEMNKGWFKDKNIKPGTVIQGLPQL</sequence>
<reference evidence="2 3" key="1">
    <citation type="submission" date="2015-11" db="EMBL/GenBank/DDBJ databases">
        <title>Exploring the genomic traits of fungus-feeding bacterial genus Collimonas.</title>
        <authorList>
            <person name="Song C."/>
            <person name="Schmidt R."/>
            <person name="de Jager V."/>
            <person name="Krzyzanowska D."/>
            <person name="Jongedijk E."/>
            <person name="Cankar K."/>
            <person name="Beekwilder J."/>
            <person name="van Veen A."/>
            <person name="de Boer W."/>
            <person name="van Veen J.A."/>
            <person name="Garbeva P."/>
        </authorList>
    </citation>
    <scope>NUCLEOTIDE SEQUENCE [LARGE SCALE GENOMIC DNA]</scope>
    <source>
        <strain evidence="2 3">Ter6</strain>
    </source>
</reference>
<feature type="chain" id="PRO_5007277010" description="DUF192 domain-containing protein" evidence="1">
    <location>
        <begin position="29"/>
        <end position="153"/>
    </location>
</feature>
<dbReference type="OrthoDB" id="5526466at2"/>
<accession>A0A127PGA5</accession>
<dbReference type="PATRIC" id="fig|158899.10.peg.4021"/>
<gene>
    <name evidence="2" type="ORF">CFter6_4055</name>
</gene>
<proteinExistence type="predicted"/>
<dbReference type="Pfam" id="PF02643">
    <property type="entry name" value="DUF192"/>
    <property type="match status" value="1"/>
</dbReference>
<name>A0A127PGA5_9BURK</name>
<dbReference type="Gene3D" id="2.60.120.1140">
    <property type="entry name" value="Protein of unknown function DUF192"/>
    <property type="match status" value="1"/>
</dbReference>
<dbReference type="EMBL" id="CP013232">
    <property type="protein sequence ID" value="AMO96664.1"/>
    <property type="molecule type" value="Genomic_DNA"/>
</dbReference>
<dbReference type="Proteomes" id="UP000072421">
    <property type="component" value="Chromosome"/>
</dbReference>